<name>A0A8J4E779_9ACTN</name>
<evidence type="ECO:0000313" key="3">
    <source>
        <dbReference type="Proteomes" id="UP000612585"/>
    </source>
</evidence>
<evidence type="ECO:0000256" key="1">
    <source>
        <dbReference type="SAM" id="MobiDB-lite"/>
    </source>
</evidence>
<dbReference type="RefSeq" id="WP_239153095.1">
    <property type="nucleotide sequence ID" value="NZ_BOPG01000132.1"/>
</dbReference>
<proteinExistence type="predicted"/>
<dbReference type="Proteomes" id="UP000612585">
    <property type="component" value="Unassembled WGS sequence"/>
</dbReference>
<comment type="caution">
    <text evidence="2">The sequence shown here is derived from an EMBL/GenBank/DDBJ whole genome shotgun (WGS) entry which is preliminary data.</text>
</comment>
<dbReference type="EMBL" id="BOPG01000132">
    <property type="protein sequence ID" value="GIJ64840.1"/>
    <property type="molecule type" value="Genomic_DNA"/>
</dbReference>
<evidence type="ECO:0000313" key="2">
    <source>
        <dbReference type="EMBL" id="GIJ64840.1"/>
    </source>
</evidence>
<evidence type="ECO:0008006" key="4">
    <source>
        <dbReference type="Google" id="ProtNLM"/>
    </source>
</evidence>
<reference evidence="2" key="1">
    <citation type="submission" date="2021-01" db="EMBL/GenBank/DDBJ databases">
        <title>Whole genome shotgun sequence of Virgisporangium aurantiacum NBRC 16421.</title>
        <authorList>
            <person name="Komaki H."/>
            <person name="Tamura T."/>
        </authorList>
    </citation>
    <scope>NUCLEOTIDE SEQUENCE</scope>
    <source>
        <strain evidence="2">NBRC 16421</strain>
    </source>
</reference>
<feature type="region of interest" description="Disordered" evidence="1">
    <location>
        <begin position="1"/>
        <end position="23"/>
    </location>
</feature>
<accession>A0A8J4E779</accession>
<dbReference type="AlphaFoldDB" id="A0A8J4E779"/>
<sequence length="111" mass="12079">MRHHQRRRTDADTCDPTDPYTGNSLGHEQLLEALVTGLLGGDTLEHLCTDADLPVLVDDTGEPVTVTARTYPDASVLTLDHGIWLELSDGSVFGLTVTVSRRPTVEVQLRG</sequence>
<organism evidence="2 3">
    <name type="scientific">Virgisporangium aurantiacum</name>
    <dbReference type="NCBI Taxonomy" id="175570"/>
    <lineage>
        <taxon>Bacteria</taxon>
        <taxon>Bacillati</taxon>
        <taxon>Actinomycetota</taxon>
        <taxon>Actinomycetes</taxon>
        <taxon>Micromonosporales</taxon>
        <taxon>Micromonosporaceae</taxon>
        <taxon>Virgisporangium</taxon>
    </lineage>
</organism>
<keyword evidence="3" id="KW-1185">Reference proteome</keyword>
<gene>
    <name evidence="2" type="ORF">Vau01_123560</name>
</gene>
<protein>
    <recommendedName>
        <fullName evidence="4">Halobacterial output domain-containing protein</fullName>
    </recommendedName>
</protein>